<organism evidence="2 3">
    <name type="scientific">Archangium gephyra</name>
    <dbReference type="NCBI Taxonomy" id="48"/>
    <lineage>
        <taxon>Bacteria</taxon>
        <taxon>Pseudomonadati</taxon>
        <taxon>Myxococcota</taxon>
        <taxon>Myxococcia</taxon>
        <taxon>Myxococcales</taxon>
        <taxon>Cystobacterineae</taxon>
        <taxon>Archangiaceae</taxon>
        <taxon>Archangium</taxon>
    </lineage>
</organism>
<protein>
    <recommendedName>
        <fullName evidence="4">Outer membrane protein beta-barrel domain-containing protein</fullName>
    </recommendedName>
</protein>
<dbReference type="EMBL" id="QUMU01000001">
    <property type="protein sequence ID" value="REG37688.1"/>
    <property type="molecule type" value="Genomic_DNA"/>
</dbReference>
<feature type="signal peptide" evidence="1">
    <location>
        <begin position="1"/>
        <end position="18"/>
    </location>
</feature>
<reference evidence="2 3" key="1">
    <citation type="submission" date="2018-08" db="EMBL/GenBank/DDBJ databases">
        <title>Genomic Encyclopedia of Archaeal and Bacterial Type Strains, Phase II (KMG-II): from individual species to whole genera.</title>
        <authorList>
            <person name="Goeker M."/>
        </authorList>
    </citation>
    <scope>NUCLEOTIDE SEQUENCE [LARGE SCALE GENOMIC DNA]</scope>
    <source>
        <strain evidence="2 3">DSM 2261</strain>
    </source>
</reference>
<dbReference type="Proteomes" id="UP000256345">
    <property type="component" value="Unassembled WGS sequence"/>
</dbReference>
<comment type="caution">
    <text evidence="2">The sequence shown here is derived from an EMBL/GenBank/DDBJ whole genome shotgun (WGS) entry which is preliminary data.</text>
</comment>
<keyword evidence="3" id="KW-1185">Reference proteome</keyword>
<evidence type="ECO:0008006" key="4">
    <source>
        <dbReference type="Google" id="ProtNLM"/>
    </source>
</evidence>
<feature type="chain" id="PRO_5045856313" description="Outer membrane protein beta-barrel domain-containing protein" evidence="1">
    <location>
        <begin position="19"/>
        <end position="176"/>
    </location>
</feature>
<dbReference type="RefSeq" id="WP_147332717.1">
    <property type="nucleotide sequence ID" value="NZ_CP011509.1"/>
</dbReference>
<accession>A0ABX9KBX0</accession>
<keyword evidence="1" id="KW-0732">Signal</keyword>
<sequence>MRPWMMLAAALLPGMASASGHELSLGGNMFSSSGLSLALPNRPGLEAAYAYETDSWRLGGGVRWSFGSGSPPLEVFARAQLTANMGVWRPAVGPELGLSWLRVVGPANTGFPPDYPDTRAALFGPAYVAIHAAPLRFAFGRFTASTLELHWGTLLTPQPGSLLRLQLGLLQVGVTL</sequence>
<evidence type="ECO:0000256" key="1">
    <source>
        <dbReference type="SAM" id="SignalP"/>
    </source>
</evidence>
<name>A0ABX9KBX0_9BACT</name>
<evidence type="ECO:0000313" key="2">
    <source>
        <dbReference type="EMBL" id="REG37688.1"/>
    </source>
</evidence>
<proteinExistence type="predicted"/>
<evidence type="ECO:0000313" key="3">
    <source>
        <dbReference type="Proteomes" id="UP000256345"/>
    </source>
</evidence>
<gene>
    <name evidence="2" type="ORF">ATI61_101675</name>
</gene>